<feature type="region of interest" description="Disordered" evidence="1">
    <location>
        <begin position="128"/>
        <end position="156"/>
    </location>
</feature>
<evidence type="ECO:0000313" key="2">
    <source>
        <dbReference type="EMBL" id="ORZ07768.1"/>
    </source>
</evidence>
<reference evidence="2 3" key="1">
    <citation type="submission" date="2016-07" db="EMBL/GenBank/DDBJ databases">
        <title>Pervasive Adenine N6-methylation of Active Genes in Fungi.</title>
        <authorList>
            <consortium name="DOE Joint Genome Institute"/>
            <person name="Mondo S.J."/>
            <person name="Dannebaum R.O."/>
            <person name="Kuo R.C."/>
            <person name="Labutti K."/>
            <person name="Haridas S."/>
            <person name="Kuo A."/>
            <person name="Salamov A."/>
            <person name="Ahrendt S.R."/>
            <person name="Lipzen A."/>
            <person name="Sullivan W."/>
            <person name="Andreopoulos W.B."/>
            <person name="Clum A."/>
            <person name="Lindquist E."/>
            <person name="Daum C."/>
            <person name="Ramamoorthy G.K."/>
            <person name="Gryganskyi A."/>
            <person name="Culley D."/>
            <person name="Magnuson J.K."/>
            <person name="James T.Y."/>
            <person name="O'Malley M.A."/>
            <person name="Stajich J.E."/>
            <person name="Spatafora J.W."/>
            <person name="Visel A."/>
            <person name="Grigoriev I.V."/>
        </authorList>
    </citation>
    <scope>NUCLEOTIDE SEQUENCE [LARGE SCALE GENOMIC DNA]</scope>
    <source>
        <strain evidence="2 3">NRRL 3116</strain>
    </source>
</reference>
<proteinExistence type="predicted"/>
<accession>A0A1Y2GDH0</accession>
<keyword evidence="3" id="KW-1185">Reference proteome</keyword>
<organism evidence="2 3">
    <name type="scientific">Lobosporangium transversale</name>
    <dbReference type="NCBI Taxonomy" id="64571"/>
    <lineage>
        <taxon>Eukaryota</taxon>
        <taxon>Fungi</taxon>
        <taxon>Fungi incertae sedis</taxon>
        <taxon>Mucoromycota</taxon>
        <taxon>Mortierellomycotina</taxon>
        <taxon>Mortierellomycetes</taxon>
        <taxon>Mortierellales</taxon>
        <taxon>Mortierellaceae</taxon>
        <taxon>Lobosporangium</taxon>
    </lineage>
</organism>
<evidence type="ECO:0000256" key="1">
    <source>
        <dbReference type="SAM" id="MobiDB-lite"/>
    </source>
</evidence>
<evidence type="ECO:0000313" key="3">
    <source>
        <dbReference type="Proteomes" id="UP000193648"/>
    </source>
</evidence>
<dbReference type="OrthoDB" id="2425653at2759"/>
<dbReference type="GeneID" id="33561481"/>
<protein>
    <submittedName>
        <fullName evidence="2">Uncharacterized protein</fullName>
    </submittedName>
</protein>
<dbReference type="Proteomes" id="UP000193648">
    <property type="component" value="Unassembled WGS sequence"/>
</dbReference>
<dbReference type="InParanoid" id="A0A1Y2GDH0"/>
<feature type="compositionally biased region" description="Polar residues" evidence="1">
    <location>
        <begin position="144"/>
        <end position="155"/>
    </location>
</feature>
<comment type="caution">
    <text evidence="2">The sequence shown here is derived from an EMBL/GenBank/DDBJ whole genome shotgun (WGS) entry which is preliminary data.</text>
</comment>
<dbReference type="AlphaFoldDB" id="A0A1Y2GDH0"/>
<name>A0A1Y2GDH0_9FUNG</name>
<dbReference type="RefSeq" id="XP_021878134.1">
    <property type="nucleotide sequence ID" value="XM_022019636.1"/>
</dbReference>
<sequence length="211" mass="23214">MVPPPSYTGTTTVLPTNTNTHLYFRTTKVSEWRLEDFIVSTGLTERPFIMYLKGIALRKDLPVEVQDFAKLLKDYYGGAFREEFGVTEGDAHRAANHTLLSGKEGLLLQNHVDNTIESDKRMLSVGRSSQPLLGDKESEGPEGSSDSMSSQTKGANDSHNEEGFLCLTLLISLCLYTSQAHHSRSQCPSTLSSLTIRSPHGVIPAHFVISS</sequence>
<dbReference type="EMBL" id="MCFF01000040">
    <property type="protein sequence ID" value="ORZ07768.1"/>
    <property type="molecule type" value="Genomic_DNA"/>
</dbReference>
<gene>
    <name evidence="2" type="ORF">BCR41DRAFT_158664</name>
</gene>